<accession>A0AA38PF73</accession>
<dbReference type="Proteomes" id="UP001163846">
    <property type="component" value="Unassembled WGS sequence"/>
</dbReference>
<comment type="caution">
    <text evidence="3">The sequence shown here is derived from an EMBL/GenBank/DDBJ whole genome shotgun (WGS) entry which is preliminary data.</text>
</comment>
<evidence type="ECO:0000256" key="1">
    <source>
        <dbReference type="SAM" id="MobiDB-lite"/>
    </source>
</evidence>
<feature type="region of interest" description="Disordered" evidence="1">
    <location>
        <begin position="408"/>
        <end position="449"/>
    </location>
</feature>
<gene>
    <name evidence="3" type="ORF">F5878DRAFT_702460</name>
</gene>
<feature type="compositionally biased region" description="Polar residues" evidence="1">
    <location>
        <begin position="408"/>
        <end position="420"/>
    </location>
</feature>
<reference evidence="3" key="1">
    <citation type="submission" date="2022-08" db="EMBL/GenBank/DDBJ databases">
        <authorList>
            <consortium name="DOE Joint Genome Institute"/>
            <person name="Min B."/>
            <person name="Riley R."/>
            <person name="Sierra-Patev S."/>
            <person name="Naranjo-Ortiz M."/>
            <person name="Looney B."/>
            <person name="Konkel Z."/>
            <person name="Slot J.C."/>
            <person name="Sakamoto Y."/>
            <person name="Steenwyk J.L."/>
            <person name="Rokas A."/>
            <person name="Carro J."/>
            <person name="Camarero S."/>
            <person name="Ferreira P."/>
            <person name="Molpeceres G."/>
            <person name="Ruiz-Duenas F.J."/>
            <person name="Serrano A."/>
            <person name="Henrissat B."/>
            <person name="Drula E."/>
            <person name="Hughes K.W."/>
            <person name="Mata J.L."/>
            <person name="Ishikawa N.K."/>
            <person name="Vargas-Isla R."/>
            <person name="Ushijima S."/>
            <person name="Smith C.A."/>
            <person name="Ahrendt S."/>
            <person name="Andreopoulos W."/>
            <person name="He G."/>
            <person name="Labutti K."/>
            <person name="Lipzen A."/>
            <person name="Ng V."/>
            <person name="Sandor L."/>
            <person name="Barry K."/>
            <person name="Martinez A.T."/>
            <person name="Xiao Y."/>
            <person name="Gibbons J.G."/>
            <person name="Terashima K."/>
            <person name="Hibbett D.S."/>
            <person name="Grigoriev I.V."/>
        </authorList>
    </citation>
    <scope>NUCLEOTIDE SEQUENCE</scope>
    <source>
        <strain evidence="3">TFB9207</strain>
    </source>
</reference>
<feature type="domain" description="DUF6589" evidence="2">
    <location>
        <begin position="113"/>
        <end position="596"/>
    </location>
</feature>
<proteinExistence type="predicted"/>
<keyword evidence="4" id="KW-1185">Reference proteome</keyword>
<evidence type="ECO:0000313" key="3">
    <source>
        <dbReference type="EMBL" id="KAJ3841820.1"/>
    </source>
</evidence>
<name>A0AA38PF73_9AGAR</name>
<dbReference type="EMBL" id="MU806026">
    <property type="protein sequence ID" value="KAJ3841820.1"/>
    <property type="molecule type" value="Genomic_DNA"/>
</dbReference>
<dbReference type="Pfam" id="PF20231">
    <property type="entry name" value="DUF6589"/>
    <property type="match status" value="1"/>
</dbReference>
<evidence type="ECO:0000313" key="4">
    <source>
        <dbReference type="Proteomes" id="UP001163846"/>
    </source>
</evidence>
<organism evidence="3 4">
    <name type="scientific">Lentinula raphanica</name>
    <dbReference type="NCBI Taxonomy" id="153919"/>
    <lineage>
        <taxon>Eukaryota</taxon>
        <taxon>Fungi</taxon>
        <taxon>Dikarya</taxon>
        <taxon>Basidiomycota</taxon>
        <taxon>Agaricomycotina</taxon>
        <taxon>Agaricomycetes</taxon>
        <taxon>Agaricomycetidae</taxon>
        <taxon>Agaricales</taxon>
        <taxon>Marasmiineae</taxon>
        <taxon>Omphalotaceae</taxon>
        <taxon>Lentinula</taxon>
    </lineage>
</organism>
<protein>
    <recommendedName>
        <fullName evidence="2">DUF6589 domain-containing protein</fullName>
    </recommendedName>
</protein>
<dbReference type="AlphaFoldDB" id="A0AA38PF73"/>
<dbReference type="InterPro" id="IPR046496">
    <property type="entry name" value="DUF6589"/>
</dbReference>
<evidence type="ECO:0000259" key="2">
    <source>
        <dbReference type="Pfam" id="PF20231"/>
    </source>
</evidence>
<sequence length="783" mass="90022">MKGLFEFASNASFDTFRFESRIANTPAYSTILKILYGLSEEAAKTTIAACQASDYVIWATTDNTQNYHLRRMNRMGLENVMNLGMSCIAWRRRLRHASALDFEDKQRRRRECRRNEITVPKLLELFDHDHERKVFSYQWLWVLGEYVELLGHLKKHANILLATQGSKLKIPEGADSPFTLPTTSGSEQDLPAFLDSILSFMKDLGQMKDNHMHRMFPIGGDGLTFELYGRVMEQRQLHSGPFTSLRFLNPKLEWWHTEWTNDSRIIDKHLASYASQDPSTLGHSASKITRKIRVNQGKYDYNQGSELMYFVLDMRMLDCWRLILLNEVKKRDIAVSADADIYQIVQSIYDSGQSIELVEWERLAETLNISYSSEGSIYRSSVGFFEPDSQLPPKGSIWQSPIPASTFPHSLSTAPSSEASTDAPPTESHSQKKKSKVPTPKPVPEADSVLARSQDFIREAMRSREMKWAVAGGDPGRVYEQMKRVMFSFAGSSHQKYAQYLLETIIDLELESSPELRETLLEISVVNLKGIPGHGQACDIVHEYYNRILEAIVQHKGREFGERFIREGIARHLHHFQQLKHDFLDCVDVERRSARHSTPNSSPEIRTLLAEYQRQELHSYRPGRGFDEQVVVQSHFNDGVEAMQNGSLKRWTTRMMLMSSNYMRSSLGESPPEEELMEDLDEVVDRGSTPLTEYCLEDGRLTASELDIENSAQSVIQVLEADTSDSEDELDSQQGTWQQQFKVLYVYLIQFRKQCTEFMPYLMYPLGLKTMTLSKIEQVHWCI</sequence>